<dbReference type="EMBL" id="BSRA01000012">
    <property type="protein sequence ID" value="GLV14479.1"/>
    <property type="molecule type" value="Genomic_DNA"/>
</dbReference>
<organism evidence="1 2">
    <name type="scientific">Alicyclobacillus hesperidum</name>
    <dbReference type="NCBI Taxonomy" id="89784"/>
    <lineage>
        <taxon>Bacteria</taxon>
        <taxon>Bacillati</taxon>
        <taxon>Bacillota</taxon>
        <taxon>Bacilli</taxon>
        <taxon>Bacillales</taxon>
        <taxon>Alicyclobacillaceae</taxon>
        <taxon>Alicyclobacillus</taxon>
    </lineage>
</organism>
<accession>A0AA37U6V5</accession>
<evidence type="ECO:0000313" key="2">
    <source>
        <dbReference type="Proteomes" id="UP001157137"/>
    </source>
</evidence>
<dbReference type="AlphaFoldDB" id="A0AA37U6V5"/>
<proteinExistence type="predicted"/>
<evidence type="ECO:0000313" key="1">
    <source>
        <dbReference type="EMBL" id="GLV14479.1"/>
    </source>
</evidence>
<gene>
    <name evidence="1" type="ORF">Heshes_21630</name>
</gene>
<name>A0AA37U6V5_9BACL</name>
<protein>
    <submittedName>
        <fullName evidence="1">Uncharacterized protein</fullName>
    </submittedName>
</protein>
<comment type="caution">
    <text evidence="1">The sequence shown here is derived from an EMBL/GenBank/DDBJ whole genome shotgun (WGS) entry which is preliminary data.</text>
</comment>
<sequence>MLCFSSTDVRHTKIPLKSAFTFMPIIVGEDLGALLDRAMMVAPELQLKTLLASILGITSHVLRYLSALVTAKGRSCVMRV</sequence>
<reference evidence="1" key="1">
    <citation type="submission" date="2023-02" db="EMBL/GenBank/DDBJ databases">
        <title>Proposal of a novel subspecies: Alicyclobacillus hesperidum subspecies aegle.</title>
        <authorList>
            <person name="Goto K."/>
            <person name="Fujii T."/>
            <person name="Yasui K."/>
            <person name="Mochida K."/>
            <person name="Kato-Tanaka Y."/>
            <person name="Morohoshi S."/>
            <person name="An S.Y."/>
            <person name="Kasai H."/>
            <person name="Yokota A."/>
        </authorList>
    </citation>
    <scope>NUCLEOTIDE SEQUENCE</scope>
    <source>
        <strain evidence="1">DSM 12766</strain>
    </source>
</reference>
<dbReference type="Proteomes" id="UP001157137">
    <property type="component" value="Unassembled WGS sequence"/>
</dbReference>